<dbReference type="AlphaFoldDB" id="A0A4R7FMM7"/>
<keyword evidence="1" id="KW-1133">Transmembrane helix</keyword>
<keyword evidence="1" id="KW-0812">Transmembrane</keyword>
<evidence type="ECO:0000313" key="2">
    <source>
        <dbReference type="EMBL" id="TDS77703.1"/>
    </source>
</evidence>
<comment type="caution">
    <text evidence="2">The sequence shown here is derived from an EMBL/GenBank/DDBJ whole genome shotgun (WGS) entry which is preliminary data.</text>
</comment>
<dbReference type="OrthoDB" id="5188929at2"/>
<dbReference type="Proteomes" id="UP000295344">
    <property type="component" value="Unassembled WGS sequence"/>
</dbReference>
<proteinExistence type="predicted"/>
<evidence type="ECO:0000313" key="3">
    <source>
        <dbReference type="Proteomes" id="UP000295344"/>
    </source>
</evidence>
<sequence length="141" mass="15353">MDIASVIAAWVGAAAGVGALVWQIATWRRSKHAVKVVVKVSFPPTWVEVIAVNSGSDPVTVTNWGIGLDTREQAHVTQSGPGTTLLPHRLEGGSEAKFLVLGKDLRRLHDERGVPFSKMHGWVRLATGRRVESRRGLPMKD</sequence>
<feature type="transmembrane region" description="Helical" evidence="1">
    <location>
        <begin position="6"/>
        <end position="25"/>
    </location>
</feature>
<dbReference type="EMBL" id="SOAM01000002">
    <property type="protein sequence ID" value="TDS77703.1"/>
    <property type="molecule type" value="Genomic_DNA"/>
</dbReference>
<name>A0A4R7FMM7_9MICO</name>
<dbReference type="RefSeq" id="WP_133766740.1">
    <property type="nucleotide sequence ID" value="NZ_BAAARP010000003.1"/>
</dbReference>
<keyword evidence="3" id="KW-1185">Reference proteome</keyword>
<organism evidence="2 3">
    <name type="scientific">Amnibacterium kyonggiense</name>
    <dbReference type="NCBI Taxonomy" id="595671"/>
    <lineage>
        <taxon>Bacteria</taxon>
        <taxon>Bacillati</taxon>
        <taxon>Actinomycetota</taxon>
        <taxon>Actinomycetes</taxon>
        <taxon>Micrococcales</taxon>
        <taxon>Microbacteriaceae</taxon>
        <taxon>Amnibacterium</taxon>
    </lineage>
</organism>
<gene>
    <name evidence="2" type="ORF">CLV52_2664</name>
</gene>
<protein>
    <submittedName>
        <fullName evidence="2">Uncharacterized protein</fullName>
    </submittedName>
</protein>
<keyword evidence="1" id="KW-0472">Membrane</keyword>
<reference evidence="2 3" key="1">
    <citation type="submission" date="2019-03" db="EMBL/GenBank/DDBJ databases">
        <title>Genomic Encyclopedia of Archaeal and Bacterial Type Strains, Phase II (KMG-II): from individual species to whole genera.</title>
        <authorList>
            <person name="Goeker M."/>
        </authorList>
    </citation>
    <scope>NUCLEOTIDE SEQUENCE [LARGE SCALE GENOMIC DNA]</scope>
    <source>
        <strain evidence="2 3">DSM 24782</strain>
    </source>
</reference>
<accession>A0A4R7FMM7</accession>
<evidence type="ECO:0000256" key="1">
    <source>
        <dbReference type="SAM" id="Phobius"/>
    </source>
</evidence>